<dbReference type="AlphaFoldDB" id="A0A6J4II67"/>
<accession>A0A6J4II67</accession>
<reference evidence="2" key="1">
    <citation type="submission" date="2020-02" db="EMBL/GenBank/DDBJ databases">
        <authorList>
            <person name="Meier V. D."/>
        </authorList>
    </citation>
    <scope>NUCLEOTIDE SEQUENCE</scope>
    <source>
        <strain evidence="2">AVDCRST_MAG10</strain>
    </source>
</reference>
<protein>
    <recommendedName>
        <fullName evidence="3">Heme exporter protein D</fullName>
    </recommendedName>
</protein>
<proteinExistence type="predicted"/>
<name>A0A6J4II67_9ACTN</name>
<sequence length="42" mass="4725">MNDAGYIFAGYFSTFAILAGYAAWVIRRKRSLSRLLRPEDGA</sequence>
<evidence type="ECO:0000256" key="1">
    <source>
        <dbReference type="SAM" id="Phobius"/>
    </source>
</evidence>
<evidence type="ECO:0000313" key="2">
    <source>
        <dbReference type="EMBL" id="CAA9252359.1"/>
    </source>
</evidence>
<keyword evidence="1" id="KW-1133">Transmembrane helix</keyword>
<organism evidence="2">
    <name type="scientific">uncultured Acidimicrobiales bacterium</name>
    <dbReference type="NCBI Taxonomy" id="310071"/>
    <lineage>
        <taxon>Bacteria</taxon>
        <taxon>Bacillati</taxon>
        <taxon>Actinomycetota</taxon>
        <taxon>Acidimicrobiia</taxon>
        <taxon>Acidimicrobiales</taxon>
        <taxon>environmental samples</taxon>
    </lineage>
</organism>
<evidence type="ECO:0008006" key="3">
    <source>
        <dbReference type="Google" id="ProtNLM"/>
    </source>
</evidence>
<keyword evidence="1" id="KW-0812">Transmembrane</keyword>
<feature type="transmembrane region" description="Helical" evidence="1">
    <location>
        <begin position="6"/>
        <end position="26"/>
    </location>
</feature>
<dbReference type="EMBL" id="CADCTB010000143">
    <property type="protein sequence ID" value="CAA9252359.1"/>
    <property type="molecule type" value="Genomic_DNA"/>
</dbReference>
<keyword evidence="1" id="KW-0472">Membrane</keyword>
<gene>
    <name evidence="2" type="ORF">AVDCRST_MAG10-2320</name>
</gene>